<reference evidence="3 4" key="1">
    <citation type="submission" date="2019-05" db="EMBL/GenBank/DDBJ databases">
        <title>Polaribacter aestuariivivens sp. nov., isolated from a tidal flat.</title>
        <authorList>
            <person name="Yoon J.-H."/>
        </authorList>
    </citation>
    <scope>NUCLEOTIDE SEQUENCE [LARGE SCALE GENOMIC DNA]</scope>
    <source>
        <strain evidence="3 4">DBTF-3</strain>
    </source>
</reference>
<dbReference type="SUPFAM" id="SSF48317">
    <property type="entry name" value="Acid phosphatase/Vanadium-dependent haloperoxidase"/>
    <property type="match status" value="1"/>
</dbReference>
<keyword evidence="4" id="KW-1185">Reference proteome</keyword>
<comment type="caution">
    <text evidence="3">The sequence shown here is derived from an EMBL/GenBank/DDBJ whole genome shotgun (WGS) entry which is preliminary data.</text>
</comment>
<gene>
    <name evidence="3" type="ORF">FDT66_03560</name>
</gene>
<feature type="transmembrane region" description="Helical" evidence="1">
    <location>
        <begin position="159"/>
        <end position="177"/>
    </location>
</feature>
<proteinExistence type="predicted"/>
<dbReference type="SMART" id="SM00014">
    <property type="entry name" value="acidPPc"/>
    <property type="match status" value="1"/>
</dbReference>
<dbReference type="OrthoDB" id="9789113at2"/>
<dbReference type="InterPro" id="IPR000326">
    <property type="entry name" value="PAP2/HPO"/>
</dbReference>
<keyword evidence="1" id="KW-0472">Membrane</keyword>
<feature type="transmembrane region" description="Helical" evidence="1">
    <location>
        <begin position="27"/>
        <end position="47"/>
    </location>
</feature>
<feature type="transmembrane region" description="Helical" evidence="1">
    <location>
        <begin position="106"/>
        <end position="127"/>
    </location>
</feature>
<protein>
    <submittedName>
        <fullName evidence="3">Phosphatase PAP2 family protein</fullName>
    </submittedName>
</protein>
<name>A0A5S3N6T8_9FLAO</name>
<dbReference type="PANTHER" id="PTHR14969:SF13">
    <property type="entry name" value="AT30094P"/>
    <property type="match status" value="1"/>
</dbReference>
<dbReference type="Pfam" id="PF01569">
    <property type="entry name" value="PAP2"/>
    <property type="match status" value="1"/>
</dbReference>
<keyword evidence="1" id="KW-1133">Transmembrane helix</keyword>
<feature type="transmembrane region" description="Helical" evidence="1">
    <location>
        <begin position="59"/>
        <end position="78"/>
    </location>
</feature>
<feature type="domain" description="Phosphatidic acid phosphatase type 2/haloperoxidase" evidence="2">
    <location>
        <begin position="61"/>
        <end position="174"/>
    </location>
</feature>
<accession>A0A5S3N6T8</accession>
<organism evidence="3 4">
    <name type="scientific">Polaribacter aestuariivivens</name>
    <dbReference type="NCBI Taxonomy" id="2304626"/>
    <lineage>
        <taxon>Bacteria</taxon>
        <taxon>Pseudomonadati</taxon>
        <taxon>Bacteroidota</taxon>
        <taxon>Flavobacteriia</taxon>
        <taxon>Flavobacteriales</taxon>
        <taxon>Flavobacteriaceae</taxon>
    </lineage>
</organism>
<dbReference type="RefSeq" id="WP_138534788.1">
    <property type="nucleotide sequence ID" value="NZ_VANR01000002.1"/>
</dbReference>
<dbReference type="AlphaFoldDB" id="A0A5S3N6T8"/>
<evidence type="ECO:0000259" key="2">
    <source>
        <dbReference type="SMART" id="SM00014"/>
    </source>
</evidence>
<dbReference type="EMBL" id="VANR01000002">
    <property type="protein sequence ID" value="TMM31058.1"/>
    <property type="molecule type" value="Genomic_DNA"/>
</dbReference>
<evidence type="ECO:0000313" key="4">
    <source>
        <dbReference type="Proteomes" id="UP000307140"/>
    </source>
</evidence>
<feature type="transmembrane region" description="Helical" evidence="1">
    <location>
        <begin position="134"/>
        <end position="153"/>
    </location>
</feature>
<dbReference type="Gene3D" id="1.20.144.10">
    <property type="entry name" value="Phosphatidic acid phosphatase type 2/haloperoxidase"/>
    <property type="match status" value="1"/>
</dbReference>
<sequence length="186" mass="21942">MLDRIIKIDKELLVFLNNLGNEHWDSFWLFITNQFNWAPVFLLVLFLIVKSFGWKRGGIIILSMIILVAFSDQFANFIKNSTERLRPNNDPEINQRLRTLIRPGSFSFMSGHATTSTFFTVYTILLLRRKYKYIYLLLLFPLLFSYSRIYLGVHFPLDIIMGITVGTILGNLYFLLYKKIDKTYFT</sequence>
<dbReference type="PANTHER" id="PTHR14969">
    <property type="entry name" value="SPHINGOSINE-1-PHOSPHATE PHOSPHOHYDROLASE"/>
    <property type="match status" value="1"/>
</dbReference>
<dbReference type="InterPro" id="IPR036938">
    <property type="entry name" value="PAP2/HPO_sf"/>
</dbReference>
<dbReference type="Proteomes" id="UP000307140">
    <property type="component" value="Unassembled WGS sequence"/>
</dbReference>
<evidence type="ECO:0000256" key="1">
    <source>
        <dbReference type="SAM" id="Phobius"/>
    </source>
</evidence>
<dbReference type="GO" id="GO:0042392">
    <property type="term" value="F:sphingosine-1-phosphate phosphatase activity"/>
    <property type="evidence" value="ECO:0007669"/>
    <property type="project" value="TreeGrafter"/>
</dbReference>
<keyword evidence="1" id="KW-0812">Transmembrane</keyword>
<evidence type="ECO:0000313" key="3">
    <source>
        <dbReference type="EMBL" id="TMM31058.1"/>
    </source>
</evidence>